<dbReference type="Pfam" id="PF03480">
    <property type="entry name" value="DctP"/>
    <property type="match status" value="1"/>
</dbReference>
<dbReference type="GO" id="GO:0055085">
    <property type="term" value="P:transmembrane transport"/>
    <property type="evidence" value="ECO:0007669"/>
    <property type="project" value="InterPro"/>
</dbReference>
<keyword evidence="1 2" id="KW-0732">Signal</keyword>
<dbReference type="CDD" id="cd13666">
    <property type="entry name" value="PBP2_TRAP_DctP_like_1"/>
    <property type="match status" value="1"/>
</dbReference>
<reference evidence="3 4" key="1">
    <citation type="submission" date="2017-03" db="EMBL/GenBank/DDBJ databases">
        <title>Foreign affairs: Plasmid Transfer between Roseobacters and Rhizobia.</title>
        <authorList>
            <person name="Bartling P."/>
            <person name="Bunk B."/>
            <person name="Overmann J."/>
            <person name="Brinkmann H."/>
            <person name="Petersen J."/>
        </authorList>
    </citation>
    <scope>NUCLEOTIDE SEQUENCE [LARGE SCALE GENOMIC DNA]</scope>
    <source>
        <strain evidence="3 4">MACL11</strain>
    </source>
</reference>
<accession>A0A1U9Z5U1</accession>
<dbReference type="InterPro" id="IPR038404">
    <property type="entry name" value="TRAP_DctP_sf"/>
</dbReference>
<evidence type="ECO:0000313" key="3">
    <source>
        <dbReference type="EMBL" id="AQZ53087.1"/>
    </source>
</evidence>
<evidence type="ECO:0000313" key="4">
    <source>
        <dbReference type="Proteomes" id="UP000191135"/>
    </source>
</evidence>
<dbReference type="RefSeq" id="WP_018065419.1">
    <property type="nucleotide sequence ID" value="NZ_AQWH01000013.1"/>
</dbReference>
<feature type="signal peptide" evidence="2">
    <location>
        <begin position="1"/>
        <end position="24"/>
    </location>
</feature>
<dbReference type="STRING" id="1122214.Mame_03785"/>
<feature type="chain" id="PRO_5010714680" evidence="2">
    <location>
        <begin position="25"/>
        <end position="357"/>
    </location>
</feature>
<dbReference type="AlphaFoldDB" id="A0A1U9Z5U1"/>
<protein>
    <submittedName>
        <fullName evidence="3">TRAP-type mannitol/chloroaromatic compound transport system, periplasmic component</fullName>
    </submittedName>
</protein>
<evidence type="ECO:0000256" key="1">
    <source>
        <dbReference type="ARBA" id="ARBA00022729"/>
    </source>
</evidence>
<dbReference type="EMBL" id="CP020330">
    <property type="protein sequence ID" value="AQZ53087.1"/>
    <property type="molecule type" value="Genomic_DNA"/>
</dbReference>
<evidence type="ECO:0000256" key="2">
    <source>
        <dbReference type="SAM" id="SignalP"/>
    </source>
</evidence>
<dbReference type="Gene3D" id="3.40.190.170">
    <property type="entry name" value="Bacterial extracellular solute-binding protein, family 7"/>
    <property type="match status" value="1"/>
</dbReference>
<name>A0A1U9Z5U1_9HYPH</name>
<sequence precursor="true">MNRIITTLALSGGVALAALSPAMAQETLRLTIASGHPEVFLWVKHMHETFIPTVNAALAEKGDLQIEWTEAYGGTLMKLGSEAEALETGIADVAMASGVFDPAGMGILNITYAMPFGPIDPEMVTSAVEDALYGTEGLIDQLTDETGVVYIGGGVAIDGYNIAAKRPIRTRADMDGMRIGGAGPNLAWLNSTGAVGVQGSYVTFYNDISTGVYDGNIGWMTANVPARIYEVAPYWNRTDFGAMYIGGLGVAERLWEEFSDDTKDAFRKGAEAYSKAFFEEQSAKYAANEKTMLEGGGEEIMMEPAERQAWIDDMDNPVTAWREAALARGEPVDEMLEIYRDTLAEDGFTFPRDYLAE</sequence>
<dbReference type="InterPro" id="IPR018389">
    <property type="entry name" value="DctP_fam"/>
</dbReference>
<dbReference type="Proteomes" id="UP000191135">
    <property type="component" value="Chromosome"/>
</dbReference>
<dbReference type="KEGG" id="mmed:Mame_03785"/>
<gene>
    <name evidence="3" type="ORF">Mame_03785</name>
</gene>
<organism evidence="3 4">
    <name type="scientific">Martelella mediterranea DSM 17316</name>
    <dbReference type="NCBI Taxonomy" id="1122214"/>
    <lineage>
        <taxon>Bacteria</taxon>
        <taxon>Pseudomonadati</taxon>
        <taxon>Pseudomonadota</taxon>
        <taxon>Alphaproteobacteria</taxon>
        <taxon>Hyphomicrobiales</taxon>
        <taxon>Aurantimonadaceae</taxon>
        <taxon>Martelella</taxon>
    </lineage>
</organism>
<dbReference type="PANTHER" id="PTHR33376">
    <property type="match status" value="1"/>
</dbReference>
<keyword evidence="4" id="KW-1185">Reference proteome</keyword>
<proteinExistence type="predicted"/>
<dbReference type="OrthoDB" id="7822595at2"/>
<dbReference type="PANTHER" id="PTHR33376:SF15">
    <property type="entry name" value="BLL6794 PROTEIN"/>
    <property type="match status" value="1"/>
</dbReference>
<dbReference type="eggNOG" id="COG1638">
    <property type="taxonomic scope" value="Bacteria"/>
</dbReference>